<proteinExistence type="predicted"/>
<keyword evidence="3" id="KW-0614">Plasmid</keyword>
<reference evidence="3" key="2">
    <citation type="submission" date="2023-07" db="EMBL/GenBank/DDBJ databases">
        <title>Genomic analysis of Rhodococcus opacus VOC-14 with glycol ethers degradation activity.</title>
        <authorList>
            <person name="Narkevich D.A."/>
            <person name="Hlushen A.M."/>
            <person name="Akhremchuk A.E."/>
            <person name="Sikolenko M.A."/>
            <person name="Valentovich L.N."/>
        </authorList>
    </citation>
    <scope>NUCLEOTIDE SEQUENCE</scope>
    <source>
        <strain evidence="3">VOC-14</strain>
        <plasmid evidence="3">pRho-VOC14-C342</plasmid>
    </source>
</reference>
<keyword evidence="1" id="KW-0472">Membrane</keyword>
<dbReference type="EMBL" id="CP130954">
    <property type="protein sequence ID" value="WLF51287.1"/>
    <property type="molecule type" value="Genomic_DNA"/>
</dbReference>
<evidence type="ECO:0000313" key="3">
    <source>
        <dbReference type="EMBL" id="WLF51287.1"/>
    </source>
</evidence>
<keyword evidence="1" id="KW-1133">Transmembrane helix</keyword>
<keyword evidence="4" id="KW-1185">Reference proteome</keyword>
<sequence>MGGIDTASDVTGVLLLVWIVSGSVCGVIAGTIAGRKNRDSLGFFLLGLLFPVIGVVAAILAAPGEPLPPLGMRAVTCPRCNTRQNVNAQLPNYECWQCKLDVQLPVA</sequence>
<name>A0AAX3YP84_RHOOP</name>
<dbReference type="Proteomes" id="UP001231166">
    <property type="component" value="Plasmid pRho-VOC14-C342"/>
</dbReference>
<gene>
    <name evidence="2" type="ORF">O4328_29190</name>
    <name evidence="3" type="ORF">Q5707_38650</name>
</gene>
<evidence type="ECO:0008006" key="6">
    <source>
        <dbReference type="Google" id="ProtNLM"/>
    </source>
</evidence>
<dbReference type="RefSeq" id="WP_269592064.1">
    <property type="nucleotide sequence ID" value="NZ_CP130954.1"/>
</dbReference>
<feature type="transmembrane region" description="Helical" evidence="1">
    <location>
        <begin position="12"/>
        <end position="34"/>
    </location>
</feature>
<feature type="transmembrane region" description="Helical" evidence="1">
    <location>
        <begin position="41"/>
        <end position="62"/>
    </location>
</feature>
<evidence type="ECO:0000313" key="2">
    <source>
        <dbReference type="EMBL" id="MCZ4587718.1"/>
    </source>
</evidence>
<accession>A0AAX3YP84</accession>
<reference evidence="2" key="1">
    <citation type="submission" date="2022-12" db="EMBL/GenBank/DDBJ databases">
        <authorList>
            <person name="Krivoruchko A.V."/>
            <person name="Elkin A."/>
        </authorList>
    </citation>
    <scope>NUCLEOTIDE SEQUENCE</scope>
    <source>
        <strain evidence="2">IEGM 249</strain>
    </source>
</reference>
<organism evidence="3 5">
    <name type="scientific">Rhodococcus opacus</name>
    <name type="common">Nocardia opaca</name>
    <dbReference type="NCBI Taxonomy" id="37919"/>
    <lineage>
        <taxon>Bacteria</taxon>
        <taxon>Bacillati</taxon>
        <taxon>Actinomycetota</taxon>
        <taxon>Actinomycetes</taxon>
        <taxon>Mycobacteriales</taxon>
        <taxon>Nocardiaceae</taxon>
        <taxon>Rhodococcus</taxon>
    </lineage>
</organism>
<dbReference type="EMBL" id="JAPWIS010000017">
    <property type="protein sequence ID" value="MCZ4587718.1"/>
    <property type="molecule type" value="Genomic_DNA"/>
</dbReference>
<evidence type="ECO:0000256" key="1">
    <source>
        <dbReference type="SAM" id="Phobius"/>
    </source>
</evidence>
<evidence type="ECO:0000313" key="5">
    <source>
        <dbReference type="Proteomes" id="UP001231166"/>
    </source>
</evidence>
<keyword evidence="1" id="KW-0812">Transmembrane</keyword>
<dbReference type="Proteomes" id="UP001066327">
    <property type="component" value="Unassembled WGS sequence"/>
</dbReference>
<evidence type="ECO:0000313" key="4">
    <source>
        <dbReference type="Proteomes" id="UP001066327"/>
    </source>
</evidence>
<protein>
    <recommendedName>
        <fullName evidence="6">Zinc ribbon domain-containing protein</fullName>
    </recommendedName>
</protein>
<dbReference type="AlphaFoldDB" id="A0AAX3YP84"/>
<geneLocation type="plasmid" evidence="3 5">
    <name>pRho-VOC14-C342</name>
</geneLocation>